<dbReference type="SMART" id="SM00342">
    <property type="entry name" value="HTH_ARAC"/>
    <property type="match status" value="1"/>
</dbReference>
<dbReference type="SUPFAM" id="SSF46689">
    <property type="entry name" value="Homeodomain-like"/>
    <property type="match status" value="2"/>
</dbReference>
<name>A0ABV9EDB7_9ACTN</name>
<evidence type="ECO:0000256" key="2">
    <source>
        <dbReference type="ARBA" id="ARBA00023125"/>
    </source>
</evidence>
<evidence type="ECO:0000256" key="3">
    <source>
        <dbReference type="ARBA" id="ARBA00023159"/>
    </source>
</evidence>
<keyword evidence="4" id="KW-0804">Transcription</keyword>
<evidence type="ECO:0000256" key="1">
    <source>
        <dbReference type="ARBA" id="ARBA00023015"/>
    </source>
</evidence>
<evidence type="ECO:0000313" key="7">
    <source>
        <dbReference type="Proteomes" id="UP001595891"/>
    </source>
</evidence>
<dbReference type="Gene3D" id="2.60.120.10">
    <property type="entry name" value="Jelly Rolls"/>
    <property type="match status" value="1"/>
</dbReference>
<dbReference type="InterPro" id="IPR037923">
    <property type="entry name" value="HTH-like"/>
</dbReference>
<gene>
    <name evidence="6" type="ORF">ACFO8L_15685</name>
</gene>
<evidence type="ECO:0000259" key="5">
    <source>
        <dbReference type="PROSITE" id="PS01124"/>
    </source>
</evidence>
<proteinExistence type="predicted"/>
<dbReference type="InterPro" id="IPR050204">
    <property type="entry name" value="AraC_XylS_family_regulators"/>
</dbReference>
<feature type="domain" description="HTH araC/xylS-type" evidence="5">
    <location>
        <begin position="182"/>
        <end position="280"/>
    </location>
</feature>
<dbReference type="InterPro" id="IPR003313">
    <property type="entry name" value="AraC-bd"/>
</dbReference>
<dbReference type="InterPro" id="IPR018062">
    <property type="entry name" value="HTH_AraC-typ_CS"/>
</dbReference>
<reference evidence="7" key="1">
    <citation type="journal article" date="2019" name="Int. J. Syst. Evol. Microbiol.">
        <title>The Global Catalogue of Microorganisms (GCM) 10K type strain sequencing project: providing services to taxonomists for standard genome sequencing and annotation.</title>
        <authorList>
            <consortium name="The Broad Institute Genomics Platform"/>
            <consortium name="The Broad Institute Genome Sequencing Center for Infectious Disease"/>
            <person name="Wu L."/>
            <person name="Ma J."/>
        </authorList>
    </citation>
    <scope>NUCLEOTIDE SEQUENCE [LARGE SCALE GENOMIC DNA]</scope>
    <source>
        <strain evidence="7">CCUG 49560</strain>
    </source>
</reference>
<organism evidence="6 7">
    <name type="scientific">Sphaerisporangium corydalis</name>
    <dbReference type="NCBI Taxonomy" id="1441875"/>
    <lineage>
        <taxon>Bacteria</taxon>
        <taxon>Bacillati</taxon>
        <taxon>Actinomycetota</taxon>
        <taxon>Actinomycetes</taxon>
        <taxon>Streptosporangiales</taxon>
        <taxon>Streptosporangiaceae</taxon>
        <taxon>Sphaerisporangium</taxon>
    </lineage>
</organism>
<evidence type="ECO:0000256" key="4">
    <source>
        <dbReference type="ARBA" id="ARBA00023163"/>
    </source>
</evidence>
<dbReference type="InterPro" id="IPR020449">
    <property type="entry name" value="Tscrpt_reg_AraC-type_HTH"/>
</dbReference>
<accession>A0ABV9EDB7</accession>
<dbReference type="InterPro" id="IPR018060">
    <property type="entry name" value="HTH_AraC"/>
</dbReference>
<keyword evidence="1" id="KW-0805">Transcription regulation</keyword>
<keyword evidence="3" id="KW-0010">Activator</keyword>
<comment type="caution">
    <text evidence="6">The sequence shown here is derived from an EMBL/GenBank/DDBJ whole genome shotgun (WGS) entry which is preliminary data.</text>
</comment>
<dbReference type="SUPFAM" id="SSF51215">
    <property type="entry name" value="Regulatory protein AraC"/>
    <property type="match status" value="1"/>
</dbReference>
<dbReference type="EMBL" id="JBHSFN010000009">
    <property type="protein sequence ID" value="MFC4587535.1"/>
    <property type="molecule type" value="Genomic_DNA"/>
</dbReference>
<dbReference type="Proteomes" id="UP001595891">
    <property type="component" value="Unassembled WGS sequence"/>
</dbReference>
<keyword evidence="2" id="KW-0238">DNA-binding</keyword>
<dbReference type="Pfam" id="PF12833">
    <property type="entry name" value="HTH_18"/>
    <property type="match status" value="1"/>
</dbReference>
<protein>
    <submittedName>
        <fullName evidence="6">Helix-turn-helix domain-containing protein</fullName>
    </submittedName>
</protein>
<dbReference type="PROSITE" id="PS00041">
    <property type="entry name" value="HTH_ARAC_FAMILY_1"/>
    <property type="match status" value="1"/>
</dbReference>
<dbReference type="InterPro" id="IPR009057">
    <property type="entry name" value="Homeodomain-like_sf"/>
</dbReference>
<dbReference type="PROSITE" id="PS01124">
    <property type="entry name" value="HTH_ARAC_FAMILY_2"/>
    <property type="match status" value="1"/>
</dbReference>
<dbReference type="PRINTS" id="PR00032">
    <property type="entry name" value="HTHARAC"/>
</dbReference>
<dbReference type="Gene3D" id="1.10.10.60">
    <property type="entry name" value="Homeodomain-like"/>
    <property type="match status" value="2"/>
</dbReference>
<dbReference type="RefSeq" id="WP_262840584.1">
    <property type="nucleotide sequence ID" value="NZ_JANZYP010000001.1"/>
</dbReference>
<dbReference type="InterPro" id="IPR014710">
    <property type="entry name" value="RmlC-like_jellyroll"/>
</dbReference>
<keyword evidence="7" id="KW-1185">Reference proteome</keyword>
<dbReference type="PANTHER" id="PTHR46796">
    <property type="entry name" value="HTH-TYPE TRANSCRIPTIONAL ACTIVATOR RHAS-RELATED"/>
    <property type="match status" value="1"/>
</dbReference>
<sequence>MSIDRPAGLSAGFHAHLRRAGVPGLSHAGDQHAPSSWVIGTHVHDVWELYLQLAGPATRWVVAGRTWEVPSRALLAVPPRVPHAMATSSTAPYHFHFAALDPAVVLPPDELRPVWRQRRPFVITDASSMIAPFESFLREVTRRQPLRAAGLAHTAAMVLIEASRLAEGRRPGRSPAVHPAVAHARRLIETLLAEGPTVAELAAATHLSPAHFAELFRAETGETPGRYRTRLRVERARLLLTETDLTITMIAADLGYSSPQHFATAFRAATGTTPSGFRDAES</sequence>
<evidence type="ECO:0000313" key="6">
    <source>
        <dbReference type="EMBL" id="MFC4587535.1"/>
    </source>
</evidence>
<dbReference type="Pfam" id="PF02311">
    <property type="entry name" value="AraC_binding"/>
    <property type="match status" value="1"/>
</dbReference>